<proteinExistence type="predicted"/>
<feature type="domain" description="3CxxC-type" evidence="9">
    <location>
        <begin position="75"/>
        <end position="204"/>
    </location>
</feature>
<dbReference type="EMBL" id="RCHS01003365">
    <property type="protein sequence ID" value="RMX42473.1"/>
    <property type="molecule type" value="Genomic_DNA"/>
</dbReference>
<feature type="region of interest" description="Disordered" evidence="8">
    <location>
        <begin position="175"/>
        <end position="194"/>
    </location>
</feature>
<evidence type="ECO:0000256" key="4">
    <source>
        <dbReference type="ARBA" id="ARBA00022771"/>
    </source>
</evidence>
<keyword evidence="4" id="KW-0863">Zinc-finger</keyword>
<evidence type="ECO:0000256" key="3">
    <source>
        <dbReference type="ARBA" id="ARBA00022723"/>
    </source>
</evidence>
<accession>A0A3M6TM30</accession>
<dbReference type="PANTHER" id="PTHR14402">
    <property type="entry name" value="RECEPTOR TRANSPORTING PROTEIN"/>
    <property type="match status" value="1"/>
</dbReference>
<evidence type="ECO:0000313" key="10">
    <source>
        <dbReference type="EMBL" id="RMX42473.1"/>
    </source>
</evidence>
<dbReference type="AlphaFoldDB" id="A0A3M6TM30"/>
<evidence type="ECO:0000256" key="6">
    <source>
        <dbReference type="ARBA" id="ARBA00022989"/>
    </source>
</evidence>
<comment type="caution">
    <text evidence="10">The sequence shown here is derived from an EMBL/GenBank/DDBJ whole genome shotgun (WGS) entry which is preliminary data.</text>
</comment>
<evidence type="ECO:0000256" key="1">
    <source>
        <dbReference type="ARBA" id="ARBA00004167"/>
    </source>
</evidence>
<dbReference type="InterPro" id="IPR026096">
    <property type="entry name" value="R-trans_p"/>
</dbReference>
<evidence type="ECO:0000256" key="5">
    <source>
        <dbReference type="ARBA" id="ARBA00022833"/>
    </source>
</evidence>
<keyword evidence="3" id="KW-0479">Metal-binding</keyword>
<dbReference type="GO" id="GO:0016020">
    <property type="term" value="C:membrane"/>
    <property type="evidence" value="ECO:0007669"/>
    <property type="project" value="UniProtKB-SubCell"/>
</dbReference>
<dbReference type="GO" id="GO:0006612">
    <property type="term" value="P:protein targeting to membrane"/>
    <property type="evidence" value="ECO:0007669"/>
    <property type="project" value="TreeGrafter"/>
</dbReference>
<organism evidence="10 11">
    <name type="scientific">Pocillopora damicornis</name>
    <name type="common">Cauliflower coral</name>
    <name type="synonym">Millepora damicornis</name>
    <dbReference type="NCBI Taxonomy" id="46731"/>
    <lineage>
        <taxon>Eukaryota</taxon>
        <taxon>Metazoa</taxon>
        <taxon>Cnidaria</taxon>
        <taxon>Anthozoa</taxon>
        <taxon>Hexacorallia</taxon>
        <taxon>Scleractinia</taxon>
        <taxon>Astrocoeniina</taxon>
        <taxon>Pocilloporidae</taxon>
        <taxon>Pocillopora</taxon>
    </lineage>
</organism>
<keyword evidence="5" id="KW-0862">Zinc</keyword>
<evidence type="ECO:0000256" key="7">
    <source>
        <dbReference type="ARBA" id="ARBA00023136"/>
    </source>
</evidence>
<dbReference type="GO" id="GO:0051205">
    <property type="term" value="P:protein insertion into membrane"/>
    <property type="evidence" value="ECO:0007669"/>
    <property type="project" value="TreeGrafter"/>
</dbReference>
<dbReference type="Pfam" id="PF13695">
    <property type="entry name" value="Zn_ribbon_3CxxC"/>
    <property type="match status" value="1"/>
</dbReference>
<keyword evidence="6" id="KW-1133">Transmembrane helix</keyword>
<dbReference type="GO" id="GO:0008270">
    <property type="term" value="F:zinc ion binding"/>
    <property type="evidence" value="ECO:0007669"/>
    <property type="project" value="UniProtKB-KW"/>
</dbReference>
<reference evidence="10 11" key="1">
    <citation type="journal article" date="2018" name="Sci. Rep.">
        <title>Comparative analysis of the Pocillopora damicornis genome highlights role of immune system in coral evolution.</title>
        <authorList>
            <person name="Cunning R."/>
            <person name="Bay R.A."/>
            <person name="Gillette P."/>
            <person name="Baker A.C."/>
            <person name="Traylor-Knowles N."/>
        </authorList>
    </citation>
    <scope>NUCLEOTIDE SEQUENCE [LARGE SCALE GENOMIC DNA]</scope>
    <source>
        <strain evidence="10">RSMAS</strain>
        <tissue evidence="10">Whole animal</tissue>
    </source>
</reference>
<protein>
    <recommendedName>
        <fullName evidence="9">3CxxC-type domain-containing protein</fullName>
    </recommendedName>
</protein>
<keyword evidence="7" id="KW-0472">Membrane</keyword>
<evidence type="ECO:0000259" key="9">
    <source>
        <dbReference type="SMART" id="SM01328"/>
    </source>
</evidence>
<dbReference type="PANTHER" id="PTHR14402:SF10">
    <property type="entry name" value="3CXXC-TYPE DOMAIN-CONTAINING PROTEIN"/>
    <property type="match status" value="1"/>
</dbReference>
<dbReference type="SMART" id="SM01328">
    <property type="entry name" value="zf-3CxxC"/>
    <property type="match status" value="1"/>
</dbReference>
<evidence type="ECO:0000256" key="2">
    <source>
        <dbReference type="ARBA" id="ARBA00022692"/>
    </source>
</evidence>
<name>A0A3M6TM30_POCDA</name>
<dbReference type="STRING" id="46731.A0A3M6TM30"/>
<sequence length="208" mass="24783">MLAIVVKKDNPVLLCKSAIRYNMASQGDNATPQLKLSQFWHTTFDDIFQVFNPDEWTLEPTDKEMPSDWRKFRDKAKVKFLCDCNNSWTSMMGRIIFWYKKSDEKDNKKELKTEEKGQKDEPKETNKYSLRFRLYGQQCKICEDGTFINPLWYEDEVKRVLENVHKKIGKDFYDFPQEDSNNSKRHGRMRQSHDSRRCQACQEGQCHS</sequence>
<keyword evidence="11" id="KW-1185">Reference proteome</keyword>
<evidence type="ECO:0000313" key="11">
    <source>
        <dbReference type="Proteomes" id="UP000275408"/>
    </source>
</evidence>
<dbReference type="OrthoDB" id="8121437at2759"/>
<dbReference type="InterPro" id="IPR027377">
    <property type="entry name" value="ZAR1/RTP1-5-like_Znf-3CxxC"/>
</dbReference>
<dbReference type="Proteomes" id="UP000275408">
    <property type="component" value="Unassembled WGS sequence"/>
</dbReference>
<evidence type="ECO:0000256" key="8">
    <source>
        <dbReference type="SAM" id="MobiDB-lite"/>
    </source>
</evidence>
<keyword evidence="2" id="KW-0812">Transmembrane</keyword>
<dbReference type="GO" id="GO:0031849">
    <property type="term" value="F:olfactory receptor binding"/>
    <property type="evidence" value="ECO:0007669"/>
    <property type="project" value="TreeGrafter"/>
</dbReference>
<gene>
    <name evidence="10" type="ORF">pdam_00010902</name>
</gene>
<comment type="subcellular location">
    <subcellularLocation>
        <location evidence="1">Membrane</location>
        <topology evidence="1">Single-pass membrane protein</topology>
    </subcellularLocation>
</comment>